<dbReference type="Gene3D" id="1.10.287.1080">
    <property type="entry name" value="MazG-like"/>
    <property type="match status" value="1"/>
</dbReference>
<evidence type="ECO:0000313" key="1">
    <source>
        <dbReference type="EMBL" id="KKN60999.1"/>
    </source>
</evidence>
<reference evidence="1" key="1">
    <citation type="journal article" date="2015" name="Nature">
        <title>Complex archaea that bridge the gap between prokaryotes and eukaryotes.</title>
        <authorList>
            <person name="Spang A."/>
            <person name="Saw J.H."/>
            <person name="Jorgensen S.L."/>
            <person name="Zaremba-Niedzwiedzka K."/>
            <person name="Martijn J."/>
            <person name="Lind A.E."/>
            <person name="van Eijk R."/>
            <person name="Schleper C."/>
            <person name="Guy L."/>
            <person name="Ettema T.J."/>
        </authorList>
    </citation>
    <scope>NUCLEOTIDE SEQUENCE</scope>
</reference>
<accession>A0A0F9S1M8</accession>
<gene>
    <name evidence="1" type="ORF">LCGC14_0526240</name>
</gene>
<dbReference type="CDD" id="cd11542">
    <property type="entry name" value="NTP-PPase_u5"/>
    <property type="match status" value="1"/>
</dbReference>
<evidence type="ECO:0008006" key="2">
    <source>
        <dbReference type="Google" id="ProtNLM"/>
    </source>
</evidence>
<proteinExistence type="predicted"/>
<sequence>MKECYAISTEKGWWEHKPEGEDHINMVAAKLMLMTSELAEALEELRTQKDITKMYYTGQCEGHHLSGTYEDVKDTLRISGRNQEPKPEGFPSELADVIIRVFDLCEHLNIDIEDAIETKIRYNKSRTYKHGGKAI</sequence>
<dbReference type="SUPFAM" id="SSF101386">
    <property type="entry name" value="all-alpha NTP pyrophosphatases"/>
    <property type="match status" value="1"/>
</dbReference>
<dbReference type="EMBL" id="LAZR01000675">
    <property type="protein sequence ID" value="KKN60999.1"/>
    <property type="molecule type" value="Genomic_DNA"/>
</dbReference>
<organism evidence="1">
    <name type="scientific">marine sediment metagenome</name>
    <dbReference type="NCBI Taxonomy" id="412755"/>
    <lineage>
        <taxon>unclassified sequences</taxon>
        <taxon>metagenomes</taxon>
        <taxon>ecological metagenomes</taxon>
    </lineage>
</organism>
<name>A0A0F9S1M8_9ZZZZ</name>
<dbReference type="AlphaFoldDB" id="A0A0F9S1M8"/>
<protein>
    <recommendedName>
        <fullName evidence="2">NTP pyrophosphohydrolase MazG putative catalytic core domain-containing protein</fullName>
    </recommendedName>
</protein>
<comment type="caution">
    <text evidence="1">The sequence shown here is derived from an EMBL/GenBank/DDBJ whole genome shotgun (WGS) entry which is preliminary data.</text>
</comment>